<dbReference type="InterPro" id="IPR011701">
    <property type="entry name" value="MFS"/>
</dbReference>
<evidence type="ECO:0000256" key="2">
    <source>
        <dbReference type="ARBA" id="ARBA00022448"/>
    </source>
</evidence>
<keyword evidence="4 7" id="KW-0812">Transmembrane</keyword>
<dbReference type="EMBL" id="FQXV01000015">
    <property type="protein sequence ID" value="SHI20640.1"/>
    <property type="molecule type" value="Genomic_DNA"/>
</dbReference>
<dbReference type="InterPro" id="IPR036259">
    <property type="entry name" value="MFS_trans_sf"/>
</dbReference>
<feature type="transmembrane region" description="Helical" evidence="7">
    <location>
        <begin position="363"/>
        <end position="383"/>
    </location>
</feature>
<feature type="transmembrane region" description="Helical" evidence="7">
    <location>
        <begin position="489"/>
        <end position="507"/>
    </location>
</feature>
<dbReference type="STRING" id="1123282.SAMN02745823_03387"/>
<feature type="transmembrane region" description="Helical" evidence="7">
    <location>
        <begin position="332"/>
        <end position="351"/>
    </location>
</feature>
<feature type="transmembrane region" description="Helical" evidence="7">
    <location>
        <begin position="305"/>
        <end position="325"/>
    </location>
</feature>
<dbReference type="PANTHER" id="PTHR23501">
    <property type="entry name" value="MAJOR FACILITATOR SUPERFAMILY"/>
    <property type="match status" value="1"/>
</dbReference>
<keyword evidence="3" id="KW-1003">Cell membrane</keyword>
<accession>A0A1M5Z8S9</accession>
<keyword evidence="5 7" id="KW-1133">Transmembrane helix</keyword>
<dbReference type="InterPro" id="IPR020846">
    <property type="entry name" value="MFS_dom"/>
</dbReference>
<dbReference type="RefSeq" id="WP_073081690.1">
    <property type="nucleotide sequence ID" value="NZ_FQXV01000015.1"/>
</dbReference>
<evidence type="ECO:0000259" key="8">
    <source>
        <dbReference type="PROSITE" id="PS50850"/>
    </source>
</evidence>
<feature type="transmembrane region" description="Helical" evidence="7">
    <location>
        <begin position="48"/>
        <end position="67"/>
    </location>
</feature>
<keyword evidence="10" id="KW-1185">Reference proteome</keyword>
<evidence type="ECO:0000313" key="10">
    <source>
        <dbReference type="Proteomes" id="UP000183995"/>
    </source>
</evidence>
<dbReference type="NCBIfam" id="TIGR00711">
    <property type="entry name" value="efflux_EmrB"/>
    <property type="match status" value="1"/>
</dbReference>
<evidence type="ECO:0000256" key="5">
    <source>
        <dbReference type="ARBA" id="ARBA00022989"/>
    </source>
</evidence>
<keyword evidence="2" id="KW-0813">Transport</keyword>
<feature type="transmembrane region" description="Helical" evidence="7">
    <location>
        <begin position="137"/>
        <end position="155"/>
    </location>
</feature>
<dbReference type="PRINTS" id="PR01036">
    <property type="entry name" value="TCRTETB"/>
</dbReference>
<feature type="transmembrane region" description="Helical" evidence="7">
    <location>
        <begin position="199"/>
        <end position="220"/>
    </location>
</feature>
<dbReference type="Pfam" id="PF07690">
    <property type="entry name" value="MFS_1"/>
    <property type="match status" value="1"/>
</dbReference>
<dbReference type="Gene3D" id="1.20.1720.10">
    <property type="entry name" value="Multidrug resistance protein D"/>
    <property type="match status" value="1"/>
</dbReference>
<feature type="transmembrane region" description="Helical" evidence="7">
    <location>
        <begin position="226"/>
        <end position="249"/>
    </location>
</feature>
<feature type="transmembrane region" description="Helical" evidence="7">
    <location>
        <begin position="403"/>
        <end position="425"/>
    </location>
</feature>
<dbReference type="SUPFAM" id="SSF103473">
    <property type="entry name" value="MFS general substrate transporter"/>
    <property type="match status" value="1"/>
</dbReference>
<dbReference type="PROSITE" id="PS00216">
    <property type="entry name" value="SUGAR_TRANSPORT_1"/>
    <property type="match status" value="1"/>
</dbReference>
<dbReference type="CDD" id="cd17502">
    <property type="entry name" value="MFS_Azr1_MDR_like"/>
    <property type="match status" value="1"/>
</dbReference>
<evidence type="ECO:0000256" key="7">
    <source>
        <dbReference type="SAM" id="Phobius"/>
    </source>
</evidence>
<proteinExistence type="predicted"/>
<feature type="transmembrane region" description="Helical" evidence="7">
    <location>
        <begin position="111"/>
        <end position="130"/>
    </location>
</feature>
<feature type="transmembrane region" description="Helical" evidence="7">
    <location>
        <begin position="12"/>
        <end position="36"/>
    </location>
</feature>
<dbReference type="Gene3D" id="1.20.1250.20">
    <property type="entry name" value="MFS general substrate transporter like domains"/>
    <property type="match status" value="1"/>
</dbReference>
<name>A0A1M5Z8S9_9FIRM</name>
<comment type="subcellular location">
    <subcellularLocation>
        <location evidence="1">Cell membrane</location>
        <topology evidence="1">Multi-pass membrane protein</topology>
    </subcellularLocation>
</comment>
<dbReference type="InterPro" id="IPR004638">
    <property type="entry name" value="EmrB-like"/>
</dbReference>
<dbReference type="PANTHER" id="PTHR23501:SF197">
    <property type="entry name" value="COMD"/>
    <property type="match status" value="1"/>
</dbReference>
<reference evidence="9 10" key="1">
    <citation type="submission" date="2016-11" db="EMBL/GenBank/DDBJ databases">
        <authorList>
            <person name="Jaros S."/>
            <person name="Januszkiewicz K."/>
            <person name="Wedrychowicz H."/>
        </authorList>
    </citation>
    <scope>NUCLEOTIDE SEQUENCE [LARGE SCALE GENOMIC DNA]</scope>
    <source>
        <strain evidence="9 10">DSM 10068</strain>
    </source>
</reference>
<sequence>MKTENIHGTRLVLIIVSLMASLLLAALDSTIVGTAMKTIINELHGMEHYAWPFTIYMLCSTVVIPISGGLADIFGRKPIFLIGIFTFLVGSVFCGLSQSMLWLILFRGVQGLGGGILTTSVFTVVADLFPPQQRGKYMGIVTSVFGLSSIIGPLIGGLITDYMSWRWIFYINIPIGVAALVLIVLFMPNFKAQNESSKVDYPGALFIVLTLVPMLLAFSFAGTTYAWGSVQIIGMFALSAVMLVLFVVVESRSENPIIPMTFFKDRAIWVTLLVAFLSNAVMYAAIMYIPYFVQGILGTSATTSGAVTVPMTIALMVTSNFIGILATNKSNLFRFFTVLAFAASAAGLLLLSRMTVATTYMTVIINMVILGGGIGLTMPIANINVQNAAPIEQLAAATGATQFFRTIGSTIGSAIFGTIMTSSIARGFMSLDLTGVPAGIQSALKDPQMITNKEALGQLVSQTPPEQAGAVGAAVDGAKNVLLGGIHDVFLFCTIVAVAGIVLSVFFKSAPMKIIHAGRPSGDASPGPAPGAPEN</sequence>
<keyword evidence="6 7" id="KW-0472">Membrane</keyword>
<evidence type="ECO:0000256" key="1">
    <source>
        <dbReference type="ARBA" id="ARBA00004651"/>
    </source>
</evidence>
<protein>
    <submittedName>
        <fullName evidence="9">Drug resistance transporter, EmrB/QacA subfamily</fullName>
    </submittedName>
</protein>
<dbReference type="Proteomes" id="UP000183995">
    <property type="component" value="Unassembled WGS sequence"/>
</dbReference>
<dbReference type="GO" id="GO:0022857">
    <property type="term" value="F:transmembrane transporter activity"/>
    <property type="evidence" value="ECO:0007669"/>
    <property type="project" value="InterPro"/>
</dbReference>
<feature type="transmembrane region" description="Helical" evidence="7">
    <location>
        <begin position="167"/>
        <end position="187"/>
    </location>
</feature>
<evidence type="ECO:0000313" key="9">
    <source>
        <dbReference type="EMBL" id="SHI20640.1"/>
    </source>
</evidence>
<organism evidence="9 10">
    <name type="scientific">Sporobacter termitidis DSM 10068</name>
    <dbReference type="NCBI Taxonomy" id="1123282"/>
    <lineage>
        <taxon>Bacteria</taxon>
        <taxon>Bacillati</taxon>
        <taxon>Bacillota</taxon>
        <taxon>Clostridia</taxon>
        <taxon>Eubacteriales</taxon>
        <taxon>Oscillospiraceae</taxon>
        <taxon>Sporobacter</taxon>
    </lineage>
</organism>
<feature type="domain" description="Major facilitator superfamily (MFS) profile" evidence="8">
    <location>
        <begin position="14"/>
        <end position="512"/>
    </location>
</feature>
<dbReference type="GO" id="GO:0005886">
    <property type="term" value="C:plasma membrane"/>
    <property type="evidence" value="ECO:0007669"/>
    <property type="project" value="UniProtKB-SubCell"/>
</dbReference>
<dbReference type="AlphaFoldDB" id="A0A1M5Z8S9"/>
<gene>
    <name evidence="9" type="ORF">SAMN02745823_03387</name>
</gene>
<evidence type="ECO:0000256" key="4">
    <source>
        <dbReference type="ARBA" id="ARBA00022692"/>
    </source>
</evidence>
<feature type="transmembrane region" description="Helical" evidence="7">
    <location>
        <begin position="79"/>
        <end position="105"/>
    </location>
</feature>
<dbReference type="FunFam" id="1.20.1720.10:FF:000004">
    <property type="entry name" value="EmrB/QacA family drug resistance transporter"/>
    <property type="match status" value="1"/>
</dbReference>
<evidence type="ECO:0000256" key="3">
    <source>
        <dbReference type="ARBA" id="ARBA00022475"/>
    </source>
</evidence>
<feature type="transmembrane region" description="Helical" evidence="7">
    <location>
        <begin position="269"/>
        <end position="293"/>
    </location>
</feature>
<dbReference type="PROSITE" id="PS50850">
    <property type="entry name" value="MFS"/>
    <property type="match status" value="1"/>
</dbReference>
<evidence type="ECO:0000256" key="6">
    <source>
        <dbReference type="ARBA" id="ARBA00023136"/>
    </source>
</evidence>
<dbReference type="InterPro" id="IPR005829">
    <property type="entry name" value="Sugar_transporter_CS"/>
</dbReference>